<dbReference type="InterPro" id="IPR012312">
    <property type="entry name" value="Hemerythrin-like"/>
</dbReference>
<evidence type="ECO:0000259" key="1">
    <source>
        <dbReference type="Pfam" id="PF01814"/>
    </source>
</evidence>
<name>E1ZKW9_CHLVA</name>
<evidence type="ECO:0000313" key="2">
    <source>
        <dbReference type="EMBL" id="EFN53562.1"/>
    </source>
</evidence>
<dbReference type="RefSeq" id="XP_005845664.1">
    <property type="nucleotide sequence ID" value="XM_005845602.1"/>
</dbReference>
<dbReference type="OMA" id="HHWHEEN"/>
<keyword evidence="3" id="KW-1185">Reference proteome</keyword>
<protein>
    <recommendedName>
        <fullName evidence="1">Hemerythrin-like domain-containing protein</fullName>
    </recommendedName>
</protein>
<dbReference type="EMBL" id="GL433851">
    <property type="protein sequence ID" value="EFN53562.1"/>
    <property type="molecule type" value="Genomic_DNA"/>
</dbReference>
<dbReference type="Pfam" id="PF01814">
    <property type="entry name" value="Hemerythrin"/>
    <property type="match status" value="1"/>
</dbReference>
<evidence type="ECO:0000313" key="3">
    <source>
        <dbReference type="Proteomes" id="UP000008141"/>
    </source>
</evidence>
<dbReference type="KEGG" id="cvr:CHLNCDRAFT_136712"/>
<feature type="domain" description="Hemerythrin-like" evidence="1">
    <location>
        <begin position="24"/>
        <end position="161"/>
    </location>
</feature>
<dbReference type="OrthoDB" id="527695at2759"/>
<reference evidence="2 3" key="1">
    <citation type="journal article" date="2010" name="Plant Cell">
        <title>The Chlorella variabilis NC64A genome reveals adaptation to photosymbiosis, coevolution with viruses, and cryptic sex.</title>
        <authorList>
            <person name="Blanc G."/>
            <person name="Duncan G."/>
            <person name="Agarkova I."/>
            <person name="Borodovsky M."/>
            <person name="Gurnon J."/>
            <person name="Kuo A."/>
            <person name="Lindquist E."/>
            <person name="Lucas S."/>
            <person name="Pangilinan J."/>
            <person name="Polle J."/>
            <person name="Salamov A."/>
            <person name="Terry A."/>
            <person name="Yamada T."/>
            <person name="Dunigan D.D."/>
            <person name="Grigoriev I.V."/>
            <person name="Claverie J.M."/>
            <person name="Van Etten J.L."/>
        </authorList>
    </citation>
    <scope>NUCLEOTIDE SEQUENCE [LARGE SCALE GENOMIC DNA]</scope>
    <source>
        <strain evidence="2 3">NC64A</strain>
    </source>
</reference>
<dbReference type="Gene3D" id="1.20.120.520">
    <property type="entry name" value="nmb1532 protein domain like"/>
    <property type="match status" value="1"/>
</dbReference>
<proteinExistence type="predicted"/>
<dbReference type="CDD" id="cd12108">
    <property type="entry name" value="Hr-like"/>
    <property type="match status" value="1"/>
</dbReference>
<accession>E1ZKW9</accession>
<dbReference type="Proteomes" id="UP000008141">
    <property type="component" value="Unassembled WGS sequence"/>
</dbReference>
<dbReference type="AlphaFoldDB" id="E1ZKW9"/>
<dbReference type="eggNOG" id="ENOG502S8E4">
    <property type="taxonomic scope" value="Eukaryota"/>
</dbReference>
<organism evidence="3">
    <name type="scientific">Chlorella variabilis</name>
    <name type="common">Green alga</name>
    <dbReference type="NCBI Taxonomy" id="554065"/>
    <lineage>
        <taxon>Eukaryota</taxon>
        <taxon>Viridiplantae</taxon>
        <taxon>Chlorophyta</taxon>
        <taxon>core chlorophytes</taxon>
        <taxon>Trebouxiophyceae</taxon>
        <taxon>Chlorellales</taxon>
        <taxon>Chlorellaceae</taxon>
        <taxon>Chlorella clade</taxon>
        <taxon>Chlorella</taxon>
    </lineage>
</organism>
<dbReference type="InParanoid" id="E1ZKW9"/>
<gene>
    <name evidence="2" type="ORF">CHLNCDRAFT_136712</name>
</gene>
<sequence length="250" mass="29019">MSQKVTPAADCTSKWPYPLESDGWFRAHNALRADLAALSSMLRSFQLQLAAGMAITRSQAARAYRFIYCFLKFLHHHHRNEDDIAMPYLATRFAIPEKIVAGHGQLEALMDRFDLGTKKLLASTNPAVQRNLLVEAETVFIQLRALCEEHFRDEEEEAMPLMRRHFTPKEIERNVVQKIMRSMDGEGVGAFLRPMSKAERRAFARQEGIPFFIRWILFRHAAKYERNVWQPFQRECLAAVRCTSALRRQH</sequence>
<dbReference type="GeneID" id="17353044"/>